<name>A0A1C7N602_9FUNG</name>
<evidence type="ECO:0000256" key="5">
    <source>
        <dbReference type="PIRSR" id="PIRSR601382-1"/>
    </source>
</evidence>
<feature type="active site" description="Proton donor" evidence="5">
    <location>
        <position position="325"/>
    </location>
</feature>
<dbReference type="GO" id="GO:0005975">
    <property type="term" value="P:carbohydrate metabolic process"/>
    <property type="evidence" value="ECO:0007669"/>
    <property type="project" value="InterPro"/>
</dbReference>
<feature type="domain" description="PA" evidence="8">
    <location>
        <begin position="683"/>
        <end position="764"/>
    </location>
</feature>
<organism evidence="9 10">
    <name type="scientific">Choanephora cucurbitarum</name>
    <dbReference type="NCBI Taxonomy" id="101091"/>
    <lineage>
        <taxon>Eukaryota</taxon>
        <taxon>Fungi</taxon>
        <taxon>Fungi incertae sedis</taxon>
        <taxon>Mucoromycota</taxon>
        <taxon>Mucoromycotina</taxon>
        <taxon>Mucoromycetes</taxon>
        <taxon>Mucorales</taxon>
        <taxon>Mucorineae</taxon>
        <taxon>Choanephoraceae</taxon>
        <taxon>Choanephoroideae</taxon>
        <taxon>Choanephora</taxon>
    </lineage>
</organism>
<proteinExistence type="inferred from homology"/>
<comment type="subcellular location">
    <subcellularLocation>
        <location evidence="1">Endoplasmic reticulum</location>
    </subcellularLocation>
</comment>
<keyword evidence="4" id="KW-0325">Glycoprotein</keyword>
<dbReference type="GO" id="GO:0016020">
    <property type="term" value="C:membrane"/>
    <property type="evidence" value="ECO:0007669"/>
    <property type="project" value="InterPro"/>
</dbReference>
<dbReference type="InterPro" id="IPR046450">
    <property type="entry name" value="PA_dom_sf"/>
</dbReference>
<dbReference type="STRING" id="101091.A0A1C7N602"/>
<sequence>MFEHGWSHYMQYAYPEDELNPFQCSGRGSDKADPHNINVNDVLGDYSLTLVDTLDTLAIIGTQKQFEEAVRLVIETVSFSQDSKVQVFELNIRALGGLLSAHLLATDPSFNYTIPGYQGELLEMAINLADRLIPAFESTKTGIPYPRVNLIHGVPPTETTETCTAGAGSLLLEFGVLSRLTGNSVYEKVAKRSLDAIWHRRSEIGLLGNVIDIQTGRWIHTASSTGAGIDSIFEYMLKSYVLFGEQEYKDMFDEAYRALMLHVRDASGYLYRNVHMSSGTLMSYWIDSLSAFFPGLQVLYGDLDAAIKGHLIYFNIWRRYQALPERFDFFQKTVDLPYYPLRPEFIESTYHLYMATKDPFYLQVGEMVLEDLNNRTRVPCGFATLGDVRSGRQEDRMESFMLSETLKYLYLLFDSDHVINKMDSNYVFTTEGHILPLSAQYLKKKKKKDEIPSQAKAVVSFQRSAAGTCERYNPMRQHYLSTPGHLDMSSLLHQPISDYAADIVGITNPVQPLTSTGYCEVPQRHGPFSLSFSYQRYQQKQANYPVLTQHTLVDLLGGYLAKSLSGFKLDIIGDSQGYFVKRVSPHNISSHFSKKSLNSTQKLIVPMHSFLNYASQDLFEIWIRQPRLTTHLRNYFQSDDEVSIKATNHHICVEFLGVKSALGPLAPISLIGQTHVFHDKDVYGCDPYDTHQVHQIRDKILLISRGHCSFYQKILYAQQAGARAVILMNNQPDQAPFRATGSDNNNENLMIPSLMLSYEDSLQLVKHDWQQFSVQQLPSVDSDPNASFLVRFHGQWLHNLEILNV</sequence>
<keyword evidence="7" id="KW-0378">Hydrolase</keyword>
<dbReference type="GO" id="GO:0004571">
    <property type="term" value="F:mannosyl-oligosaccharide 1,2-alpha-mannosidase activity"/>
    <property type="evidence" value="ECO:0007669"/>
    <property type="project" value="InterPro"/>
</dbReference>
<dbReference type="FunCoup" id="A0A1C7N602">
    <property type="interactions" value="409"/>
</dbReference>
<dbReference type="GO" id="GO:0044322">
    <property type="term" value="C:endoplasmic reticulum quality control compartment"/>
    <property type="evidence" value="ECO:0007669"/>
    <property type="project" value="GOC"/>
</dbReference>
<evidence type="ECO:0000256" key="1">
    <source>
        <dbReference type="ARBA" id="ARBA00004240"/>
    </source>
</evidence>
<feature type="binding site" evidence="6">
    <location>
        <position position="430"/>
    </location>
    <ligand>
        <name>Ca(2+)</name>
        <dbReference type="ChEBI" id="CHEBI:29108"/>
    </ligand>
</feature>
<dbReference type="InterPro" id="IPR044674">
    <property type="entry name" value="EDEM1/2/3"/>
</dbReference>
<dbReference type="GO" id="GO:0005509">
    <property type="term" value="F:calcium ion binding"/>
    <property type="evidence" value="ECO:0007669"/>
    <property type="project" value="InterPro"/>
</dbReference>
<protein>
    <recommendedName>
        <fullName evidence="7">alpha-1,2-Mannosidase</fullName>
        <ecNumber evidence="7">3.2.1.-</ecNumber>
    </recommendedName>
</protein>
<keyword evidence="7" id="KW-0326">Glycosidase</keyword>
<evidence type="ECO:0000256" key="4">
    <source>
        <dbReference type="ARBA" id="ARBA00023180"/>
    </source>
</evidence>
<evidence type="ECO:0000259" key="8">
    <source>
        <dbReference type="Pfam" id="PF02225"/>
    </source>
</evidence>
<dbReference type="OrthoDB" id="8118055at2759"/>
<dbReference type="Pfam" id="PF01532">
    <property type="entry name" value="Glyco_hydro_47"/>
    <property type="match status" value="1"/>
</dbReference>
<evidence type="ECO:0000313" key="9">
    <source>
        <dbReference type="EMBL" id="OBZ84059.1"/>
    </source>
</evidence>
<dbReference type="GO" id="GO:1904380">
    <property type="term" value="P:endoplasmic reticulum mannose trimming"/>
    <property type="evidence" value="ECO:0007669"/>
    <property type="project" value="InterPro"/>
</dbReference>
<dbReference type="GO" id="GO:0097466">
    <property type="term" value="P:ubiquitin-dependent glycoprotein ERAD pathway"/>
    <property type="evidence" value="ECO:0007669"/>
    <property type="project" value="EnsemblFungi"/>
</dbReference>
<dbReference type="PRINTS" id="PR00747">
    <property type="entry name" value="GLYHDRLASE47"/>
</dbReference>
<keyword evidence="3" id="KW-0256">Endoplasmic reticulum</keyword>
<evidence type="ECO:0000256" key="2">
    <source>
        <dbReference type="ARBA" id="ARBA00007658"/>
    </source>
</evidence>
<dbReference type="InterPro" id="IPR003137">
    <property type="entry name" value="PA_domain"/>
</dbReference>
<reference evidence="9 10" key="1">
    <citation type="submission" date="2016-03" db="EMBL/GenBank/DDBJ databases">
        <title>Choanephora cucurbitarum.</title>
        <authorList>
            <person name="Min B."/>
            <person name="Park H."/>
            <person name="Park J.-H."/>
            <person name="Shin H.-D."/>
            <person name="Choi I.-G."/>
        </authorList>
    </citation>
    <scope>NUCLEOTIDE SEQUENCE [LARGE SCALE GENOMIC DNA]</scope>
    <source>
        <strain evidence="9 10">KUS-F28377</strain>
    </source>
</reference>
<dbReference type="InParanoid" id="A0A1C7N602"/>
<dbReference type="PANTHER" id="PTHR45679:SF5">
    <property type="entry name" value="ER DEGRADATION-ENHANCING ALPHA-MANNOSIDASE-LIKE PROTEIN 1"/>
    <property type="match status" value="1"/>
</dbReference>
<feature type="active site" evidence="5">
    <location>
        <position position="230"/>
    </location>
</feature>
<dbReference type="Pfam" id="PF02225">
    <property type="entry name" value="PA"/>
    <property type="match status" value="1"/>
</dbReference>
<dbReference type="InterPro" id="IPR012341">
    <property type="entry name" value="6hp_glycosidase-like_sf"/>
</dbReference>
<keyword evidence="10" id="KW-1185">Reference proteome</keyword>
<comment type="caution">
    <text evidence="9">The sequence shown here is derived from an EMBL/GenBank/DDBJ whole genome shotgun (WGS) entry which is preliminary data.</text>
</comment>
<feature type="active site" description="Proton donor" evidence="5">
    <location>
        <position position="89"/>
    </location>
</feature>
<dbReference type="EMBL" id="LUGH01000562">
    <property type="protein sequence ID" value="OBZ84059.1"/>
    <property type="molecule type" value="Genomic_DNA"/>
</dbReference>
<dbReference type="PANTHER" id="PTHR45679">
    <property type="entry name" value="ER DEGRADATION-ENHANCING ALPHA-MANNOSIDASE-LIKE PROTEIN 2"/>
    <property type="match status" value="1"/>
</dbReference>
<accession>A0A1C7N602</accession>
<keyword evidence="6" id="KW-0479">Metal-binding</keyword>
<gene>
    <name evidence="9" type="primary">Edem1</name>
    <name evidence="9" type="ORF">A0J61_07895</name>
</gene>
<keyword evidence="6" id="KW-0106">Calcium</keyword>
<dbReference type="EC" id="3.2.1.-" evidence="7"/>
<dbReference type="SUPFAM" id="SSF48225">
    <property type="entry name" value="Seven-hairpin glycosidases"/>
    <property type="match status" value="1"/>
</dbReference>
<dbReference type="AlphaFoldDB" id="A0A1C7N602"/>
<evidence type="ECO:0000256" key="7">
    <source>
        <dbReference type="RuleBase" id="RU361193"/>
    </source>
</evidence>
<dbReference type="Gene3D" id="1.50.10.10">
    <property type="match status" value="1"/>
</dbReference>
<dbReference type="SUPFAM" id="SSF52025">
    <property type="entry name" value="PA domain"/>
    <property type="match status" value="1"/>
</dbReference>
<comment type="similarity">
    <text evidence="2 7">Belongs to the glycosyl hydrolase 47 family.</text>
</comment>
<dbReference type="InterPro" id="IPR001382">
    <property type="entry name" value="Glyco_hydro_47"/>
</dbReference>
<evidence type="ECO:0000256" key="6">
    <source>
        <dbReference type="PIRSR" id="PIRSR601382-2"/>
    </source>
</evidence>
<feature type="active site" evidence="5">
    <location>
        <position position="344"/>
    </location>
</feature>
<evidence type="ECO:0000313" key="10">
    <source>
        <dbReference type="Proteomes" id="UP000093000"/>
    </source>
</evidence>
<comment type="cofactor">
    <cofactor evidence="6">
        <name>Ca(2+)</name>
        <dbReference type="ChEBI" id="CHEBI:29108"/>
    </cofactor>
</comment>
<dbReference type="Proteomes" id="UP000093000">
    <property type="component" value="Unassembled WGS sequence"/>
</dbReference>
<evidence type="ECO:0000256" key="3">
    <source>
        <dbReference type="ARBA" id="ARBA00022824"/>
    </source>
</evidence>
<dbReference type="Gene3D" id="3.50.30.30">
    <property type="match status" value="1"/>
</dbReference>
<dbReference type="InterPro" id="IPR036026">
    <property type="entry name" value="Seven-hairpin_glycosidases"/>
</dbReference>